<dbReference type="RefSeq" id="WP_311159515.1">
    <property type="nucleotide sequence ID" value="NZ_JAVQLW010000001.1"/>
</dbReference>
<evidence type="ECO:0000313" key="2">
    <source>
        <dbReference type="Proteomes" id="UP001269144"/>
    </source>
</evidence>
<organism evidence="1 2">
    <name type="scientific">Paracoccus aurantius</name>
    <dbReference type="NCBI Taxonomy" id="3073814"/>
    <lineage>
        <taxon>Bacteria</taxon>
        <taxon>Pseudomonadati</taxon>
        <taxon>Pseudomonadota</taxon>
        <taxon>Alphaproteobacteria</taxon>
        <taxon>Rhodobacterales</taxon>
        <taxon>Paracoccaceae</taxon>
        <taxon>Paracoccus</taxon>
    </lineage>
</organism>
<name>A0ABU2HQK9_9RHOB</name>
<protein>
    <submittedName>
        <fullName evidence="1">Uncharacterized protein</fullName>
    </submittedName>
</protein>
<dbReference type="EMBL" id="JAVQLW010000001">
    <property type="protein sequence ID" value="MDS9467337.1"/>
    <property type="molecule type" value="Genomic_DNA"/>
</dbReference>
<accession>A0ABU2HQK9</accession>
<dbReference type="Proteomes" id="UP001269144">
    <property type="component" value="Unassembled WGS sequence"/>
</dbReference>
<keyword evidence="2" id="KW-1185">Reference proteome</keyword>
<sequence length="246" mass="26917">MLIQDRQTAVEHAAGAVYRAEQLEKRAAEAQRLAKVRNAGAIPEECGPAILAAPARGGFVLHRNLELLPVGDKVEAVHRGYGGRSAIRRADVFDAMIASAQRRKQPWPLTPGQIAIGRRYADLVMMLKADGTKLSRLDASTGSADGGNWMDHRLELSDEVATLRKRIGPGIALSVRRVRPSDRGDDQRGPILDRVLVDMVCVEGRTLDQVLKAHGWSVKGSHRKSITHALSEALDRMIGYRAKKSP</sequence>
<proteinExistence type="predicted"/>
<reference evidence="2" key="1">
    <citation type="submission" date="2023-07" db="EMBL/GenBank/DDBJ databases">
        <title>Paracoccus sp. MBLB3053 whole genome sequence.</title>
        <authorList>
            <person name="Hwang C.Y."/>
            <person name="Cho E.-S."/>
            <person name="Seo M.-J."/>
        </authorList>
    </citation>
    <scope>NUCLEOTIDE SEQUENCE [LARGE SCALE GENOMIC DNA]</scope>
    <source>
        <strain evidence="2">MBLB3053</strain>
    </source>
</reference>
<evidence type="ECO:0000313" key="1">
    <source>
        <dbReference type="EMBL" id="MDS9467337.1"/>
    </source>
</evidence>
<comment type="caution">
    <text evidence="1">The sequence shown here is derived from an EMBL/GenBank/DDBJ whole genome shotgun (WGS) entry which is preliminary data.</text>
</comment>
<gene>
    <name evidence="1" type="ORF">RGQ15_07085</name>
</gene>